<reference evidence="1 2" key="1">
    <citation type="submission" date="2020-05" db="EMBL/GenBank/DDBJ databases">
        <title>Whole genome shotgun sequence of Streptomyces fulvorobeus NBRC 15897.</title>
        <authorList>
            <person name="Komaki H."/>
            <person name="Tamura T."/>
        </authorList>
    </citation>
    <scope>NUCLEOTIDE SEQUENCE [LARGE SCALE GENOMIC DNA]</scope>
    <source>
        <strain evidence="1 2">NBRC 15897</strain>
    </source>
</reference>
<dbReference type="EMBL" id="BLWC01000001">
    <property type="protein sequence ID" value="GFM98941.1"/>
    <property type="molecule type" value="Genomic_DNA"/>
</dbReference>
<dbReference type="AlphaFoldDB" id="A0A7J0C8Z6"/>
<comment type="caution">
    <text evidence="1">The sequence shown here is derived from an EMBL/GenBank/DDBJ whole genome shotgun (WGS) entry which is preliminary data.</text>
</comment>
<dbReference type="Proteomes" id="UP000498980">
    <property type="component" value="Unassembled WGS sequence"/>
</dbReference>
<evidence type="ECO:0000313" key="2">
    <source>
        <dbReference type="Proteomes" id="UP000498980"/>
    </source>
</evidence>
<name>A0A7J0C8Z6_9ACTN</name>
<sequence>MGSMFSESPVAATAVTPVEPMTTAPATSQIVRVVFLARRARVPLGLMLIPRRPGFR</sequence>
<evidence type="ECO:0000313" key="1">
    <source>
        <dbReference type="EMBL" id="GFM98941.1"/>
    </source>
</evidence>
<proteinExistence type="predicted"/>
<accession>A0A7J0C8Z6</accession>
<keyword evidence="2" id="KW-1185">Reference proteome</keyword>
<gene>
    <name evidence="1" type="ORF">Sfulv_37520</name>
</gene>
<organism evidence="1 2">
    <name type="scientific">Streptomyces fulvorobeus</name>
    <dbReference type="NCBI Taxonomy" id="284028"/>
    <lineage>
        <taxon>Bacteria</taxon>
        <taxon>Bacillati</taxon>
        <taxon>Actinomycetota</taxon>
        <taxon>Actinomycetes</taxon>
        <taxon>Kitasatosporales</taxon>
        <taxon>Streptomycetaceae</taxon>
        <taxon>Streptomyces</taxon>
    </lineage>
</organism>
<protein>
    <submittedName>
        <fullName evidence="1">Uncharacterized protein</fullName>
    </submittedName>
</protein>